<evidence type="ECO:0000256" key="2">
    <source>
        <dbReference type="ARBA" id="ARBA00023054"/>
    </source>
</evidence>
<dbReference type="GO" id="GO:0030280">
    <property type="term" value="F:structural constituent of skin epidermis"/>
    <property type="evidence" value="ECO:0007669"/>
    <property type="project" value="TreeGrafter"/>
</dbReference>
<evidence type="ECO:0000256" key="1">
    <source>
        <dbReference type="ARBA" id="ARBA00022754"/>
    </source>
</evidence>
<dbReference type="GO" id="GO:0045109">
    <property type="term" value="P:intermediate filament organization"/>
    <property type="evidence" value="ECO:0007669"/>
    <property type="project" value="TreeGrafter"/>
</dbReference>
<evidence type="ECO:0000256" key="3">
    <source>
        <dbReference type="RuleBase" id="RU000685"/>
    </source>
</evidence>
<dbReference type="FunFam" id="1.20.5.1160:FF:000001">
    <property type="entry name" value="Keratin type II"/>
    <property type="match status" value="1"/>
</dbReference>
<keyword evidence="1 3" id="KW-0403">Intermediate filament</keyword>
<name>A0AA35JSF1_9SAUR</name>
<organism evidence="7 8">
    <name type="scientific">Podarcis lilfordi</name>
    <name type="common">Lilford's wall lizard</name>
    <dbReference type="NCBI Taxonomy" id="74358"/>
    <lineage>
        <taxon>Eukaryota</taxon>
        <taxon>Metazoa</taxon>
        <taxon>Chordata</taxon>
        <taxon>Craniata</taxon>
        <taxon>Vertebrata</taxon>
        <taxon>Euteleostomi</taxon>
        <taxon>Lepidosauria</taxon>
        <taxon>Squamata</taxon>
        <taxon>Bifurcata</taxon>
        <taxon>Unidentata</taxon>
        <taxon>Episquamata</taxon>
        <taxon>Laterata</taxon>
        <taxon>Lacertibaenia</taxon>
        <taxon>Lacertidae</taxon>
        <taxon>Podarcis</taxon>
    </lineage>
</organism>
<dbReference type="PANTHER" id="PTHR45616:SF12">
    <property type="entry name" value="KERATIN, TYPE II CUTICULAR HB2"/>
    <property type="match status" value="1"/>
</dbReference>
<dbReference type="PROSITE" id="PS51842">
    <property type="entry name" value="IF_ROD_2"/>
    <property type="match status" value="1"/>
</dbReference>
<dbReference type="SMART" id="SM01391">
    <property type="entry name" value="Filament"/>
    <property type="match status" value="1"/>
</dbReference>
<dbReference type="InterPro" id="IPR003054">
    <property type="entry name" value="Keratin_II"/>
</dbReference>
<dbReference type="InterPro" id="IPR018039">
    <property type="entry name" value="IF_conserved"/>
</dbReference>
<dbReference type="GO" id="GO:0045095">
    <property type="term" value="C:keratin filament"/>
    <property type="evidence" value="ECO:0007669"/>
    <property type="project" value="InterPro"/>
</dbReference>
<reference evidence="7" key="1">
    <citation type="submission" date="2022-12" db="EMBL/GenBank/DDBJ databases">
        <authorList>
            <person name="Alioto T."/>
            <person name="Alioto T."/>
            <person name="Gomez Garrido J."/>
        </authorList>
    </citation>
    <scope>NUCLEOTIDE SEQUENCE</scope>
</reference>
<evidence type="ECO:0000256" key="5">
    <source>
        <dbReference type="SAM" id="MobiDB-lite"/>
    </source>
</evidence>
<feature type="region of interest" description="Disordered" evidence="5">
    <location>
        <begin position="459"/>
        <end position="525"/>
    </location>
</feature>
<accession>A0AA35JSF1</accession>
<keyword evidence="2 4" id="KW-0175">Coiled coil</keyword>
<protein>
    <submittedName>
        <fullName evidence="7">Type II cuticular Hb5-like</fullName>
    </submittedName>
</protein>
<dbReference type="AlphaFoldDB" id="A0AA35JSF1"/>
<feature type="domain" description="IF rod" evidence="6">
    <location>
        <begin position="130"/>
        <end position="441"/>
    </location>
</feature>
<feature type="coiled-coil region" evidence="4">
    <location>
        <begin position="339"/>
        <end position="412"/>
    </location>
</feature>
<evidence type="ECO:0000259" key="6">
    <source>
        <dbReference type="PROSITE" id="PS51842"/>
    </source>
</evidence>
<sequence>MSSHCGSGSDPKNYSSYSEVLPTKGSQGLMSQPLCPPLGIGIYYGGAGGFSSKSVGTYGPNFSTSSRSGCRGVVAEHSYHGTGYSCSFMDTGSVMTRTSCAIAPVICNKSLLQPLNLGIDTTALAVKFQAKNELQSLNSKLASFIDKVRLLEQHNLMLKTKWDFVQQKKRCKSNMEPLFNEHVSQLKKELECLEHEREKLQAERNTLEHTVEGYKARYEEECNRRTSTENEFVLLKKDLDCVYSHKAELEAKAESHMKQISFLKCAYKQEICELQNCISDTCVMVQMDNSRGLDMDHAIEEFRRRYEAIASRSRAEAEAWFQCRYDELRTTAAKRCDDLHNVKEELQALTRVAHRLESEIASVKAQRRKLEEEVSGAEERGEMAVKDAKCKLADLEEALHKAKQDMACQLREYHELMNIKLALDIEITTYRKLLEGEESWLNEGECAVNISVQRSEGAIVSDGGPHRGAGDTHGSSHRTEGVCSRDTSGSGTTTRSVQTSGGDVRSSSCPVTHAPAQGFSGGSTKTTTLRFVSASYSCGPPH</sequence>
<proteinExistence type="inferred from homology"/>
<dbReference type="EMBL" id="OX395127">
    <property type="protein sequence ID" value="CAI5765215.1"/>
    <property type="molecule type" value="Genomic_DNA"/>
</dbReference>
<dbReference type="PRINTS" id="PR01276">
    <property type="entry name" value="TYPE2KERATIN"/>
</dbReference>
<comment type="similarity">
    <text evidence="3">Belongs to the intermediate filament family.</text>
</comment>
<keyword evidence="8" id="KW-1185">Reference proteome</keyword>
<evidence type="ECO:0000313" key="8">
    <source>
        <dbReference type="Proteomes" id="UP001178461"/>
    </source>
</evidence>
<dbReference type="InterPro" id="IPR039008">
    <property type="entry name" value="IF_rod_dom"/>
</dbReference>
<gene>
    <name evidence="7" type="ORF">PODLI_1B034826</name>
</gene>
<evidence type="ECO:0000256" key="4">
    <source>
        <dbReference type="SAM" id="Coils"/>
    </source>
</evidence>
<dbReference type="PROSITE" id="PS00226">
    <property type="entry name" value="IF_ROD_1"/>
    <property type="match status" value="1"/>
</dbReference>
<dbReference type="SUPFAM" id="SSF64593">
    <property type="entry name" value="Intermediate filament protein, coiled coil region"/>
    <property type="match status" value="2"/>
</dbReference>
<dbReference type="GO" id="GO:0031424">
    <property type="term" value="P:keratinization"/>
    <property type="evidence" value="ECO:0007669"/>
    <property type="project" value="TreeGrafter"/>
</dbReference>
<evidence type="ECO:0000313" key="7">
    <source>
        <dbReference type="EMBL" id="CAI5765215.1"/>
    </source>
</evidence>
<dbReference type="Gene3D" id="1.20.5.170">
    <property type="match status" value="1"/>
</dbReference>
<dbReference type="Proteomes" id="UP001178461">
    <property type="component" value="Chromosome 2"/>
</dbReference>
<dbReference type="PANTHER" id="PTHR45616">
    <property type="entry name" value="GATA-TYPE DOMAIN-CONTAINING PROTEIN"/>
    <property type="match status" value="1"/>
</dbReference>
<dbReference type="Gene3D" id="1.20.5.500">
    <property type="entry name" value="Single helix bin"/>
    <property type="match status" value="1"/>
</dbReference>
<dbReference type="Gene3D" id="1.20.5.1160">
    <property type="entry name" value="Vasodilator-stimulated phosphoprotein"/>
    <property type="match status" value="1"/>
</dbReference>
<dbReference type="FunFam" id="1.20.5.170:FF:000004">
    <property type="entry name" value="Keratin, type II cytoskeletal 5"/>
    <property type="match status" value="1"/>
</dbReference>
<dbReference type="GO" id="GO:0005615">
    <property type="term" value="C:extracellular space"/>
    <property type="evidence" value="ECO:0007669"/>
    <property type="project" value="TreeGrafter"/>
</dbReference>
<dbReference type="Pfam" id="PF00038">
    <property type="entry name" value="Filament"/>
    <property type="match status" value="1"/>
</dbReference>
<feature type="compositionally biased region" description="Low complexity" evidence="5">
    <location>
        <begin position="487"/>
        <end position="502"/>
    </location>
</feature>
<feature type="coiled-coil region" evidence="4">
    <location>
        <begin position="183"/>
        <end position="217"/>
    </location>
</feature>